<keyword evidence="4 7" id="KW-0863">Zinc-finger</keyword>
<feature type="compositionally biased region" description="Polar residues" evidence="8">
    <location>
        <begin position="12"/>
        <end position="33"/>
    </location>
</feature>
<evidence type="ECO:0000313" key="10">
    <source>
        <dbReference type="Proteomes" id="UP000887575"/>
    </source>
</evidence>
<evidence type="ECO:0000259" key="9">
    <source>
        <dbReference type="PROSITE" id="PS50157"/>
    </source>
</evidence>
<dbReference type="GO" id="GO:0000978">
    <property type="term" value="F:RNA polymerase II cis-regulatory region sequence-specific DNA binding"/>
    <property type="evidence" value="ECO:0007669"/>
    <property type="project" value="TreeGrafter"/>
</dbReference>
<feature type="domain" description="C2H2-type" evidence="9">
    <location>
        <begin position="180"/>
        <end position="207"/>
    </location>
</feature>
<evidence type="ECO:0000313" key="11">
    <source>
        <dbReference type="WBParaSite" id="MBELARI_LOCUS17482"/>
    </source>
</evidence>
<dbReference type="SMART" id="SM00355">
    <property type="entry name" value="ZnF_C2H2"/>
    <property type="match status" value="4"/>
</dbReference>
<dbReference type="Pfam" id="PF00096">
    <property type="entry name" value="zf-C2H2"/>
    <property type="match status" value="3"/>
</dbReference>
<dbReference type="AlphaFoldDB" id="A0AAF3ETT0"/>
<feature type="domain" description="C2H2-type" evidence="9">
    <location>
        <begin position="208"/>
        <end position="235"/>
    </location>
</feature>
<sequence length="346" mass="38972">MMFGNSPYGCAPQSSPRVPDPNNSRISPQNASTADPYYPYPYSAPVTILKHDPSVSYGQPFYPHEFPPGFMDPRFNFNPYNPELFKYQGGLVASPSGHLQGVVEPKICRWVNENGKECGSGFACSADITAHLNHHHIGASESLVYICHWKDCSRSVEDKAFKAKYKLVNHVRVHTGERPFTCPTCDKLFARSENLKIHLRTHTGEKPFKCDHCEKFFANSSDRKKHMHVHTTDKMNTPYICKLRSCAKTYTHPSSLRKHMKMHEKAGEFPDLDESGDSGHASSTTPAESEFSPKQQECQYDQKFGPSMSVMSNKLDATVLFSSLFGYFLRKEGHGAQIFLEMGFVA</sequence>
<protein>
    <recommendedName>
        <fullName evidence="9">C2H2-type domain-containing protein</fullName>
    </recommendedName>
</protein>
<evidence type="ECO:0000256" key="2">
    <source>
        <dbReference type="ARBA" id="ARBA00022723"/>
    </source>
</evidence>
<keyword evidence="3" id="KW-0677">Repeat</keyword>
<dbReference type="InterPro" id="IPR036236">
    <property type="entry name" value="Znf_C2H2_sf"/>
</dbReference>
<comment type="subcellular location">
    <subcellularLocation>
        <location evidence="1">Nucleus</location>
    </subcellularLocation>
</comment>
<dbReference type="InterPro" id="IPR013087">
    <property type="entry name" value="Znf_C2H2_type"/>
</dbReference>
<keyword evidence="6" id="KW-0539">Nucleus</keyword>
<reference evidence="11" key="1">
    <citation type="submission" date="2024-02" db="UniProtKB">
        <authorList>
            <consortium name="WormBaseParasite"/>
        </authorList>
    </citation>
    <scope>IDENTIFICATION</scope>
</reference>
<evidence type="ECO:0000256" key="3">
    <source>
        <dbReference type="ARBA" id="ARBA00022737"/>
    </source>
</evidence>
<evidence type="ECO:0000256" key="6">
    <source>
        <dbReference type="ARBA" id="ARBA00023242"/>
    </source>
</evidence>
<dbReference type="PROSITE" id="PS00028">
    <property type="entry name" value="ZINC_FINGER_C2H2_1"/>
    <property type="match status" value="3"/>
</dbReference>
<feature type="domain" description="C2H2-type" evidence="9">
    <location>
        <begin position="239"/>
        <end position="268"/>
    </location>
</feature>
<dbReference type="Proteomes" id="UP000887575">
    <property type="component" value="Unassembled WGS sequence"/>
</dbReference>
<dbReference type="Gene3D" id="3.30.160.60">
    <property type="entry name" value="Classic Zinc Finger"/>
    <property type="match status" value="4"/>
</dbReference>
<keyword evidence="2" id="KW-0479">Metal-binding</keyword>
<organism evidence="10 11">
    <name type="scientific">Mesorhabditis belari</name>
    <dbReference type="NCBI Taxonomy" id="2138241"/>
    <lineage>
        <taxon>Eukaryota</taxon>
        <taxon>Metazoa</taxon>
        <taxon>Ecdysozoa</taxon>
        <taxon>Nematoda</taxon>
        <taxon>Chromadorea</taxon>
        <taxon>Rhabditida</taxon>
        <taxon>Rhabditina</taxon>
        <taxon>Rhabditomorpha</taxon>
        <taxon>Rhabditoidea</taxon>
        <taxon>Rhabditidae</taxon>
        <taxon>Mesorhabditinae</taxon>
        <taxon>Mesorhabditis</taxon>
    </lineage>
</organism>
<keyword evidence="5" id="KW-0862">Zinc</keyword>
<evidence type="ECO:0000256" key="5">
    <source>
        <dbReference type="ARBA" id="ARBA00022833"/>
    </source>
</evidence>
<feature type="region of interest" description="Disordered" evidence="8">
    <location>
        <begin position="268"/>
        <end position="296"/>
    </location>
</feature>
<dbReference type="WBParaSite" id="MBELARI_LOCUS17482">
    <property type="protein sequence ID" value="MBELARI_LOCUS17482"/>
    <property type="gene ID" value="MBELARI_LOCUS17482"/>
</dbReference>
<dbReference type="FunFam" id="3.30.160.60:FF:002343">
    <property type="entry name" value="Zinc finger protein 33A"/>
    <property type="match status" value="1"/>
</dbReference>
<dbReference type="Pfam" id="PF23561">
    <property type="entry name" value="zf-C2H2_15"/>
    <property type="match status" value="1"/>
</dbReference>
<evidence type="ECO:0000256" key="4">
    <source>
        <dbReference type="ARBA" id="ARBA00022771"/>
    </source>
</evidence>
<dbReference type="InterPro" id="IPR056436">
    <property type="entry name" value="Znf-C2H2_ZIC1-5/GLI1-3-like"/>
</dbReference>
<evidence type="ECO:0000256" key="8">
    <source>
        <dbReference type="SAM" id="MobiDB-lite"/>
    </source>
</evidence>
<feature type="region of interest" description="Disordered" evidence="8">
    <location>
        <begin position="1"/>
        <end position="33"/>
    </location>
</feature>
<feature type="compositionally biased region" description="Polar residues" evidence="8">
    <location>
        <begin position="280"/>
        <end position="296"/>
    </location>
</feature>
<dbReference type="GO" id="GO:0005634">
    <property type="term" value="C:nucleus"/>
    <property type="evidence" value="ECO:0007669"/>
    <property type="project" value="UniProtKB-SubCell"/>
</dbReference>
<dbReference type="PANTHER" id="PTHR45718">
    <property type="entry name" value="TRANSCRIPTIONAL ACTIVATOR CUBITUS INTERRUPTUS"/>
    <property type="match status" value="1"/>
</dbReference>
<dbReference type="SUPFAM" id="SSF57667">
    <property type="entry name" value="beta-beta-alpha zinc fingers"/>
    <property type="match status" value="2"/>
</dbReference>
<feature type="domain" description="C2H2-type" evidence="9">
    <location>
        <begin position="150"/>
        <end position="179"/>
    </location>
</feature>
<name>A0AAF3ETT0_9BILA</name>
<dbReference type="FunFam" id="3.30.160.60:FF:000630">
    <property type="entry name" value="Zinc finger protein 180"/>
    <property type="match status" value="1"/>
</dbReference>
<evidence type="ECO:0000256" key="1">
    <source>
        <dbReference type="ARBA" id="ARBA00004123"/>
    </source>
</evidence>
<evidence type="ECO:0000256" key="7">
    <source>
        <dbReference type="PROSITE-ProRule" id="PRU00042"/>
    </source>
</evidence>
<keyword evidence="10" id="KW-1185">Reference proteome</keyword>
<dbReference type="GO" id="GO:0000981">
    <property type="term" value="F:DNA-binding transcription factor activity, RNA polymerase II-specific"/>
    <property type="evidence" value="ECO:0007669"/>
    <property type="project" value="TreeGrafter"/>
</dbReference>
<dbReference type="InterPro" id="IPR043359">
    <property type="entry name" value="GLI-like"/>
</dbReference>
<dbReference type="PANTHER" id="PTHR45718:SF4">
    <property type="entry name" value="TRANSCRIPTIONAL ACTIVATOR CUBITUS INTERRUPTUS"/>
    <property type="match status" value="1"/>
</dbReference>
<dbReference type="PROSITE" id="PS50157">
    <property type="entry name" value="ZINC_FINGER_C2H2_2"/>
    <property type="match status" value="4"/>
</dbReference>
<accession>A0AAF3ETT0</accession>
<proteinExistence type="predicted"/>
<dbReference type="GO" id="GO:0008270">
    <property type="term" value="F:zinc ion binding"/>
    <property type="evidence" value="ECO:0007669"/>
    <property type="project" value="UniProtKB-KW"/>
</dbReference>